<keyword evidence="2" id="KW-1185">Reference proteome</keyword>
<protein>
    <submittedName>
        <fullName evidence="1">Uncharacterized protein</fullName>
    </submittedName>
</protein>
<name>A0ACB7STG1_HYAAI</name>
<accession>A0ACB7STG1</accession>
<comment type="caution">
    <text evidence="1">The sequence shown here is derived from an EMBL/GenBank/DDBJ whole genome shotgun (WGS) entry which is preliminary data.</text>
</comment>
<organism evidence="1 2">
    <name type="scientific">Hyalomma asiaticum</name>
    <name type="common">Tick</name>
    <dbReference type="NCBI Taxonomy" id="266040"/>
    <lineage>
        <taxon>Eukaryota</taxon>
        <taxon>Metazoa</taxon>
        <taxon>Ecdysozoa</taxon>
        <taxon>Arthropoda</taxon>
        <taxon>Chelicerata</taxon>
        <taxon>Arachnida</taxon>
        <taxon>Acari</taxon>
        <taxon>Parasitiformes</taxon>
        <taxon>Ixodida</taxon>
        <taxon>Ixodoidea</taxon>
        <taxon>Ixodidae</taxon>
        <taxon>Hyalomminae</taxon>
        <taxon>Hyalomma</taxon>
    </lineage>
</organism>
<evidence type="ECO:0000313" key="2">
    <source>
        <dbReference type="Proteomes" id="UP000821845"/>
    </source>
</evidence>
<evidence type="ECO:0000313" key="1">
    <source>
        <dbReference type="EMBL" id="KAH6938251.1"/>
    </source>
</evidence>
<sequence>MDATKPEGSHRNSRAAEAQTGIRDKLTAAEQRVPLRGSSARWRERRGRRSSRRGLPSRNGRRAPTLVSGTATMVTRAEPSVTPQAEPLFAEPIQNITVPVGRKVTLSCVVDNLNNYRVAWMYVEKFTLLTLAKSVITHNSRFKVTHNGHRTWHLHIYDVQERDRGAYMCQINTSPMKSQVGYLNVVVPPKIDNNLTSDSTEVAESGDVALRCVANGTPEPEITWRREDAQYISLDPASKALSVKGTWLNITKVSRLHMSAYLCIASNGVLPSVSKRIILEVSFAPMVWIPNQLVGASIDTDVTLDCNLESHPKSVTYWTRGEDRMIHQNPKYSVVTMQHTMYKVRMQLVVHRLKPEDYGEYHCAAKNTLGETKGTVSLYEIPASSVPTSHSTLASKGVHGKLFDKQWNTSPHSRSSATANCGACPSITSSTLPARLLVSVLSLLATAVS</sequence>
<reference evidence="1" key="1">
    <citation type="submission" date="2020-05" db="EMBL/GenBank/DDBJ databases">
        <title>Large-scale comparative analyses of tick genomes elucidate their genetic diversity and vector capacities.</title>
        <authorList>
            <person name="Jia N."/>
            <person name="Wang J."/>
            <person name="Shi W."/>
            <person name="Du L."/>
            <person name="Sun Y."/>
            <person name="Zhan W."/>
            <person name="Jiang J."/>
            <person name="Wang Q."/>
            <person name="Zhang B."/>
            <person name="Ji P."/>
            <person name="Sakyi L.B."/>
            <person name="Cui X."/>
            <person name="Yuan T."/>
            <person name="Jiang B."/>
            <person name="Yang W."/>
            <person name="Lam T.T.-Y."/>
            <person name="Chang Q."/>
            <person name="Ding S."/>
            <person name="Wang X."/>
            <person name="Zhu J."/>
            <person name="Ruan X."/>
            <person name="Zhao L."/>
            <person name="Wei J."/>
            <person name="Que T."/>
            <person name="Du C."/>
            <person name="Cheng J."/>
            <person name="Dai P."/>
            <person name="Han X."/>
            <person name="Huang E."/>
            <person name="Gao Y."/>
            <person name="Liu J."/>
            <person name="Shao H."/>
            <person name="Ye R."/>
            <person name="Li L."/>
            <person name="Wei W."/>
            <person name="Wang X."/>
            <person name="Wang C."/>
            <person name="Yang T."/>
            <person name="Huo Q."/>
            <person name="Li W."/>
            <person name="Guo W."/>
            <person name="Chen H."/>
            <person name="Zhou L."/>
            <person name="Ni X."/>
            <person name="Tian J."/>
            <person name="Zhou Y."/>
            <person name="Sheng Y."/>
            <person name="Liu T."/>
            <person name="Pan Y."/>
            <person name="Xia L."/>
            <person name="Li J."/>
            <person name="Zhao F."/>
            <person name="Cao W."/>
        </authorList>
    </citation>
    <scope>NUCLEOTIDE SEQUENCE</scope>
    <source>
        <strain evidence="1">Hyas-2018</strain>
    </source>
</reference>
<gene>
    <name evidence="1" type="ORF">HPB50_008298</name>
</gene>
<proteinExistence type="predicted"/>
<dbReference type="Proteomes" id="UP000821845">
    <property type="component" value="Chromosome 2"/>
</dbReference>
<dbReference type="EMBL" id="CM023482">
    <property type="protein sequence ID" value="KAH6938251.1"/>
    <property type="molecule type" value="Genomic_DNA"/>
</dbReference>